<feature type="non-terminal residue" evidence="2">
    <location>
        <position position="1"/>
    </location>
</feature>
<dbReference type="EMBL" id="CAJNOK010036196">
    <property type="protein sequence ID" value="CAF1520201.1"/>
    <property type="molecule type" value="Genomic_DNA"/>
</dbReference>
<feature type="region of interest" description="Disordered" evidence="1">
    <location>
        <begin position="1"/>
        <end position="24"/>
    </location>
</feature>
<name>A0A8S2FNR6_9BILA</name>
<organism evidence="2 4">
    <name type="scientific">Didymodactylos carnosus</name>
    <dbReference type="NCBI Taxonomy" id="1234261"/>
    <lineage>
        <taxon>Eukaryota</taxon>
        <taxon>Metazoa</taxon>
        <taxon>Spiralia</taxon>
        <taxon>Gnathifera</taxon>
        <taxon>Rotifera</taxon>
        <taxon>Eurotatoria</taxon>
        <taxon>Bdelloidea</taxon>
        <taxon>Philodinida</taxon>
        <taxon>Philodinidae</taxon>
        <taxon>Didymodactylos</taxon>
    </lineage>
</organism>
<dbReference type="Proteomes" id="UP000677228">
    <property type="component" value="Unassembled WGS sequence"/>
</dbReference>
<sequence>MSRLPLRDRTIHPPDKYTPPEQTEKTRLSFTVKITTTSDETYLIWFDTIKKHLIVRREDCLSINPDKTVAKYTMNNQRVLGQSNFMDHTTIVFMNWKSNVNTYLGGAAPDV</sequence>
<dbReference type="Proteomes" id="UP000682733">
    <property type="component" value="Unassembled WGS sequence"/>
</dbReference>
<proteinExistence type="predicted"/>
<dbReference type="EMBL" id="CAJOBA010058328">
    <property type="protein sequence ID" value="CAF4307203.1"/>
    <property type="molecule type" value="Genomic_DNA"/>
</dbReference>
<evidence type="ECO:0000256" key="1">
    <source>
        <dbReference type="SAM" id="MobiDB-lite"/>
    </source>
</evidence>
<reference evidence="2" key="1">
    <citation type="submission" date="2021-02" db="EMBL/GenBank/DDBJ databases">
        <authorList>
            <person name="Nowell W R."/>
        </authorList>
    </citation>
    <scope>NUCLEOTIDE SEQUENCE</scope>
</reference>
<evidence type="ECO:0000313" key="2">
    <source>
        <dbReference type="EMBL" id="CAF1520201.1"/>
    </source>
</evidence>
<accession>A0A8S2FNR6</accession>
<evidence type="ECO:0000313" key="4">
    <source>
        <dbReference type="Proteomes" id="UP000677228"/>
    </source>
</evidence>
<comment type="caution">
    <text evidence="2">The sequence shown here is derived from an EMBL/GenBank/DDBJ whole genome shotgun (WGS) entry which is preliminary data.</text>
</comment>
<dbReference type="AlphaFoldDB" id="A0A8S2FNR6"/>
<feature type="compositionally biased region" description="Basic and acidic residues" evidence="1">
    <location>
        <begin position="1"/>
        <end position="15"/>
    </location>
</feature>
<evidence type="ECO:0000313" key="3">
    <source>
        <dbReference type="EMBL" id="CAF4307203.1"/>
    </source>
</evidence>
<protein>
    <submittedName>
        <fullName evidence="2">Uncharacterized protein</fullName>
    </submittedName>
</protein>
<gene>
    <name evidence="2" type="ORF">OVA965_LOCUS37754</name>
    <name evidence="3" type="ORF">TMI583_LOCUS38867</name>
</gene>